<feature type="domain" description="DUF5675" evidence="1">
    <location>
        <begin position="7"/>
        <end position="120"/>
    </location>
</feature>
<dbReference type="Pfam" id="PF18925">
    <property type="entry name" value="DUF5675"/>
    <property type="match status" value="1"/>
</dbReference>
<proteinExistence type="predicted"/>
<evidence type="ECO:0000259" key="1">
    <source>
        <dbReference type="Pfam" id="PF18925"/>
    </source>
</evidence>
<sequence>MDYYIKIDRYLYTTRTTIGRLYLPNQDGIASFCYTLEDTVRAYGIKVPGETALPEGIYRVNVTKSNRFKRLMPILYTETNGYEIKMGGIGFKGSRFHGGNTHKDTASCPLVAFNYINETRIQGTAEKSLTAKIQEYLLKGNVFVKITNLPQK</sequence>
<gene>
    <name evidence="2" type="ORF">LCGC14_0579360</name>
</gene>
<dbReference type="InterPro" id="IPR043732">
    <property type="entry name" value="DUF5675"/>
</dbReference>
<evidence type="ECO:0000313" key="2">
    <source>
        <dbReference type="EMBL" id="KKN55726.1"/>
    </source>
</evidence>
<organism evidence="2">
    <name type="scientific">marine sediment metagenome</name>
    <dbReference type="NCBI Taxonomy" id="412755"/>
    <lineage>
        <taxon>unclassified sequences</taxon>
        <taxon>metagenomes</taxon>
        <taxon>ecological metagenomes</taxon>
    </lineage>
</organism>
<dbReference type="AlphaFoldDB" id="A0A0F9U325"/>
<accession>A0A0F9U325</accession>
<reference evidence="2" key="1">
    <citation type="journal article" date="2015" name="Nature">
        <title>Complex archaea that bridge the gap between prokaryotes and eukaryotes.</title>
        <authorList>
            <person name="Spang A."/>
            <person name="Saw J.H."/>
            <person name="Jorgensen S.L."/>
            <person name="Zaremba-Niedzwiedzka K."/>
            <person name="Martijn J."/>
            <person name="Lind A.E."/>
            <person name="van Eijk R."/>
            <person name="Schleper C."/>
            <person name="Guy L."/>
            <person name="Ettema T.J."/>
        </authorList>
    </citation>
    <scope>NUCLEOTIDE SEQUENCE</scope>
</reference>
<name>A0A0F9U325_9ZZZZ</name>
<dbReference type="EMBL" id="LAZR01000874">
    <property type="protein sequence ID" value="KKN55726.1"/>
    <property type="molecule type" value="Genomic_DNA"/>
</dbReference>
<protein>
    <recommendedName>
        <fullName evidence="1">DUF5675 domain-containing protein</fullName>
    </recommendedName>
</protein>
<comment type="caution">
    <text evidence="2">The sequence shown here is derived from an EMBL/GenBank/DDBJ whole genome shotgun (WGS) entry which is preliminary data.</text>
</comment>